<feature type="region of interest" description="Disordered" evidence="1">
    <location>
        <begin position="1"/>
        <end position="25"/>
    </location>
</feature>
<evidence type="ECO:0000313" key="2">
    <source>
        <dbReference type="EMBL" id="XBH21732.1"/>
    </source>
</evidence>
<name>A0AAU7DWR8_9MICO</name>
<proteinExistence type="predicted"/>
<sequence>MTERPTPGAKLGCVLGTGNDQDTGAPTEVILPEGVRFVQVEAGNEYSLAIAEDGDTYHWGYTKRVPGRSDGSEYVLPEKVLTPPGVTHTQASAGAGYTVGTDASGTVNSWGDTTCTAI</sequence>
<dbReference type="InterPro" id="IPR009091">
    <property type="entry name" value="RCC1/BLIP-II"/>
</dbReference>
<evidence type="ECO:0000256" key="1">
    <source>
        <dbReference type="SAM" id="MobiDB-lite"/>
    </source>
</evidence>
<accession>A0AAU7DWR8</accession>
<organism evidence="2">
    <name type="scientific">Jonesiaceae bacterium BS-20</name>
    <dbReference type="NCBI Taxonomy" id="3120821"/>
    <lineage>
        <taxon>Bacteria</taxon>
        <taxon>Bacillati</taxon>
        <taxon>Actinomycetota</taxon>
        <taxon>Actinomycetes</taxon>
        <taxon>Micrococcales</taxon>
        <taxon>Jonesiaceae</taxon>
    </lineage>
</organism>
<protein>
    <submittedName>
        <fullName evidence="2">Uncharacterized protein</fullName>
    </submittedName>
</protein>
<dbReference type="SUPFAM" id="SSF50985">
    <property type="entry name" value="RCC1/BLIP-II"/>
    <property type="match status" value="1"/>
</dbReference>
<dbReference type="InterPro" id="IPR000408">
    <property type="entry name" value="Reg_chr_condens"/>
</dbReference>
<dbReference type="AlphaFoldDB" id="A0AAU7DWR8"/>
<dbReference type="Pfam" id="PF00415">
    <property type="entry name" value="RCC1"/>
    <property type="match status" value="1"/>
</dbReference>
<gene>
    <name evidence="2" type="ORF">V5R04_00450</name>
</gene>
<reference evidence="2" key="1">
    <citation type="submission" date="2024-02" db="EMBL/GenBank/DDBJ databases">
        <title>Tomenella chthoni gen. nov. sp. nov., a member of the family Jonesiaceae isolated from bat guano.</title>
        <authorList>
            <person name="Miller S.L."/>
            <person name="King J."/>
            <person name="Sankaranarayanan K."/>
            <person name="Lawson P.A."/>
        </authorList>
    </citation>
    <scope>NUCLEOTIDE SEQUENCE</scope>
    <source>
        <strain evidence="2">BS-20</strain>
    </source>
</reference>
<dbReference type="Gene3D" id="2.130.10.30">
    <property type="entry name" value="Regulator of chromosome condensation 1/beta-lactamase-inhibitor protein II"/>
    <property type="match status" value="1"/>
</dbReference>
<dbReference type="EMBL" id="CP146203">
    <property type="protein sequence ID" value="XBH21732.1"/>
    <property type="molecule type" value="Genomic_DNA"/>
</dbReference>